<dbReference type="CDD" id="cd00067">
    <property type="entry name" value="GAL4"/>
    <property type="match status" value="1"/>
</dbReference>
<name>A0A0D2DSQ5_9EURO</name>
<dbReference type="GO" id="GO:0000981">
    <property type="term" value="F:DNA-binding transcription factor activity, RNA polymerase II-specific"/>
    <property type="evidence" value="ECO:0007669"/>
    <property type="project" value="InterPro"/>
</dbReference>
<feature type="compositionally biased region" description="Low complexity" evidence="5">
    <location>
        <begin position="162"/>
        <end position="180"/>
    </location>
</feature>
<evidence type="ECO:0000256" key="2">
    <source>
        <dbReference type="ARBA" id="ARBA00023125"/>
    </source>
</evidence>
<evidence type="ECO:0000256" key="3">
    <source>
        <dbReference type="ARBA" id="ARBA00023163"/>
    </source>
</evidence>
<dbReference type="InterPro" id="IPR036864">
    <property type="entry name" value="Zn2-C6_fun-type_DNA-bd_sf"/>
</dbReference>
<proteinExistence type="predicted"/>
<reference evidence="7 8" key="1">
    <citation type="submission" date="2015-01" db="EMBL/GenBank/DDBJ databases">
        <title>The Genome Sequence of Exophiala oligosperma CBS72588.</title>
        <authorList>
            <consortium name="The Broad Institute Genomics Platform"/>
            <person name="Cuomo C."/>
            <person name="de Hoog S."/>
            <person name="Gorbushina A."/>
            <person name="Stielow B."/>
            <person name="Teixiera M."/>
            <person name="Abouelleil A."/>
            <person name="Chapman S.B."/>
            <person name="Priest M."/>
            <person name="Young S.K."/>
            <person name="Wortman J."/>
            <person name="Nusbaum C."/>
            <person name="Birren B."/>
        </authorList>
    </citation>
    <scope>NUCLEOTIDE SEQUENCE [LARGE SCALE GENOMIC DNA]</scope>
    <source>
        <strain evidence="7 8">CBS 72588</strain>
    </source>
</reference>
<accession>A0A0D2DSQ5</accession>
<evidence type="ECO:0000256" key="5">
    <source>
        <dbReference type="SAM" id="MobiDB-lite"/>
    </source>
</evidence>
<dbReference type="OrthoDB" id="3364175at2759"/>
<feature type="region of interest" description="Disordered" evidence="5">
    <location>
        <begin position="236"/>
        <end position="256"/>
    </location>
</feature>
<keyword evidence="8" id="KW-1185">Reference proteome</keyword>
<feature type="compositionally biased region" description="Polar residues" evidence="5">
    <location>
        <begin position="136"/>
        <end position="154"/>
    </location>
</feature>
<feature type="region of interest" description="Disordered" evidence="5">
    <location>
        <begin position="113"/>
        <end position="182"/>
    </location>
</feature>
<dbReference type="EMBL" id="KN847333">
    <property type="protein sequence ID" value="KIW46058.1"/>
    <property type="molecule type" value="Genomic_DNA"/>
</dbReference>
<gene>
    <name evidence="7" type="ORF">PV06_01751</name>
</gene>
<evidence type="ECO:0000256" key="1">
    <source>
        <dbReference type="ARBA" id="ARBA00023015"/>
    </source>
</evidence>
<protein>
    <recommendedName>
        <fullName evidence="6">Zn(2)-C6 fungal-type domain-containing protein</fullName>
    </recommendedName>
</protein>
<evidence type="ECO:0000259" key="6">
    <source>
        <dbReference type="Pfam" id="PF00172"/>
    </source>
</evidence>
<keyword evidence="3" id="KW-0804">Transcription</keyword>
<dbReference type="VEuPathDB" id="FungiDB:PV06_01751"/>
<dbReference type="HOGENOM" id="CLU_063079_0_0_1"/>
<dbReference type="RefSeq" id="XP_016266274.1">
    <property type="nucleotide sequence ID" value="XM_016402377.1"/>
</dbReference>
<organism evidence="7 8">
    <name type="scientific">Exophiala oligosperma</name>
    <dbReference type="NCBI Taxonomy" id="215243"/>
    <lineage>
        <taxon>Eukaryota</taxon>
        <taxon>Fungi</taxon>
        <taxon>Dikarya</taxon>
        <taxon>Ascomycota</taxon>
        <taxon>Pezizomycotina</taxon>
        <taxon>Eurotiomycetes</taxon>
        <taxon>Chaetothyriomycetidae</taxon>
        <taxon>Chaetothyriales</taxon>
        <taxon>Herpotrichiellaceae</taxon>
        <taxon>Exophiala</taxon>
    </lineage>
</organism>
<dbReference type="GO" id="GO:0008270">
    <property type="term" value="F:zinc ion binding"/>
    <property type="evidence" value="ECO:0007669"/>
    <property type="project" value="InterPro"/>
</dbReference>
<dbReference type="GO" id="GO:0003677">
    <property type="term" value="F:DNA binding"/>
    <property type="evidence" value="ECO:0007669"/>
    <property type="project" value="UniProtKB-KW"/>
</dbReference>
<dbReference type="GeneID" id="27353825"/>
<dbReference type="Proteomes" id="UP000053342">
    <property type="component" value="Unassembled WGS sequence"/>
</dbReference>
<evidence type="ECO:0000256" key="4">
    <source>
        <dbReference type="ARBA" id="ARBA00023242"/>
    </source>
</evidence>
<keyword evidence="4" id="KW-0539">Nucleus</keyword>
<dbReference type="AlphaFoldDB" id="A0A0D2DSQ5"/>
<dbReference type="Pfam" id="PF00172">
    <property type="entry name" value="Zn_clus"/>
    <property type="match status" value="1"/>
</dbReference>
<evidence type="ECO:0000313" key="7">
    <source>
        <dbReference type="EMBL" id="KIW46058.1"/>
    </source>
</evidence>
<sequence>MSASRPLTSLLLSPRQAKCNGKNPCSRCSSKSLTCSYDQGSDGRRGRSSPTEVQALADKVQQYQRLFEILRTSPPNAACQILHHLRSQKDDITDGSDPATDTNLAKVLQYAETLASRSPRPDASNIPPPLARAWRQTASVPSETTSQEASSENGSQRHQRRQQSQQAPATLTPPAAWSASNNTAFDPQFATISDDFTMFGFNGSNVQPESSLPSDNEHCHTNTSDGIAGNVAANMPPAAAATSPGKNPPATWHPHTSTNFEQAHAWLRQDMDQIDRYLGSNLGRKKI</sequence>
<keyword evidence="2" id="KW-0238">DNA-binding</keyword>
<feature type="domain" description="Zn(2)-C6 fungal-type" evidence="6">
    <location>
        <begin position="15"/>
        <end position="41"/>
    </location>
</feature>
<evidence type="ECO:0000313" key="8">
    <source>
        <dbReference type="Proteomes" id="UP000053342"/>
    </source>
</evidence>
<dbReference type="InterPro" id="IPR001138">
    <property type="entry name" value="Zn2Cys6_DnaBD"/>
</dbReference>
<dbReference type="Gene3D" id="4.10.240.10">
    <property type="entry name" value="Zn(2)-C6 fungal-type DNA-binding domain"/>
    <property type="match status" value="1"/>
</dbReference>
<keyword evidence="1" id="KW-0805">Transcription regulation</keyword>
<dbReference type="STRING" id="215243.A0A0D2DSQ5"/>